<dbReference type="InterPro" id="IPR052348">
    <property type="entry name" value="Metallopeptidase_M50B"/>
</dbReference>
<dbReference type="InterPro" id="IPR008915">
    <property type="entry name" value="Peptidase_M50"/>
</dbReference>
<evidence type="ECO:0000256" key="8">
    <source>
        <dbReference type="ARBA" id="ARBA00022801"/>
    </source>
</evidence>
<evidence type="ECO:0000313" key="15">
    <source>
        <dbReference type="EMBL" id="EPR35027.1"/>
    </source>
</evidence>
<keyword evidence="10 13" id="KW-1133">Transmembrane helix</keyword>
<evidence type="ECO:0000256" key="3">
    <source>
        <dbReference type="ARBA" id="ARBA00007931"/>
    </source>
</evidence>
<sequence length="214" mass="23226">MFDFNMAGWVQKIALITPGFLLAITVHELCHGLMAFRLGDPTARMAGRLTLNPFKHLDVMGTIVLVLTQMIGWAKPVPVDPRYFRNPRQGMALVAVAGPLANFITAAILARLHLLVVAGLSGEPSELAVSILLPLTGIIEAGVLINLVLGCFNLLPIPPLDGSNIVALFLPLRTAMQYMSFGRFGFIVIILLAVTGMLGQILWPMIRFMATILL</sequence>
<dbReference type="InterPro" id="IPR044537">
    <property type="entry name" value="Rip2-like"/>
</dbReference>
<dbReference type="GO" id="GO:0046872">
    <property type="term" value="F:metal ion binding"/>
    <property type="evidence" value="ECO:0007669"/>
    <property type="project" value="UniProtKB-KW"/>
</dbReference>
<evidence type="ECO:0000256" key="12">
    <source>
        <dbReference type="ARBA" id="ARBA00023136"/>
    </source>
</evidence>
<evidence type="ECO:0000259" key="14">
    <source>
        <dbReference type="Pfam" id="PF02163"/>
    </source>
</evidence>
<keyword evidence="6 13" id="KW-0812">Transmembrane</keyword>
<evidence type="ECO:0000256" key="4">
    <source>
        <dbReference type="ARBA" id="ARBA00022475"/>
    </source>
</evidence>
<keyword evidence="9" id="KW-0862">Zinc</keyword>
<dbReference type="STRING" id="1121439.dsat_2390"/>
<evidence type="ECO:0000313" key="16">
    <source>
        <dbReference type="Proteomes" id="UP000014975"/>
    </source>
</evidence>
<keyword evidence="16" id="KW-1185">Reference proteome</keyword>
<keyword evidence="11" id="KW-0482">Metalloprotease</keyword>
<comment type="subcellular location">
    <subcellularLocation>
        <location evidence="2">Cell membrane</location>
        <topology evidence="2">Multi-pass membrane protein</topology>
    </subcellularLocation>
</comment>
<dbReference type="Pfam" id="PF02163">
    <property type="entry name" value="Peptidase_M50"/>
    <property type="match status" value="1"/>
</dbReference>
<feature type="transmembrane region" description="Helical" evidence="13">
    <location>
        <begin position="13"/>
        <end position="36"/>
    </location>
</feature>
<accession>S7TCT5</accession>
<dbReference type="CDD" id="cd06158">
    <property type="entry name" value="S2P-M50_like_1"/>
    <property type="match status" value="1"/>
</dbReference>
<dbReference type="GO" id="GO:0006508">
    <property type="term" value="P:proteolysis"/>
    <property type="evidence" value="ECO:0007669"/>
    <property type="project" value="UniProtKB-KW"/>
</dbReference>
<organism evidence="15 16">
    <name type="scientific">Alkalidesulfovibrio alkalitolerans DSM 16529</name>
    <dbReference type="NCBI Taxonomy" id="1121439"/>
    <lineage>
        <taxon>Bacteria</taxon>
        <taxon>Pseudomonadati</taxon>
        <taxon>Thermodesulfobacteriota</taxon>
        <taxon>Desulfovibrionia</taxon>
        <taxon>Desulfovibrionales</taxon>
        <taxon>Desulfovibrionaceae</taxon>
        <taxon>Alkalidesulfovibrio</taxon>
    </lineage>
</organism>
<dbReference type="eggNOG" id="COG1994">
    <property type="taxonomic scope" value="Bacteria"/>
</dbReference>
<keyword evidence="4" id="KW-1003">Cell membrane</keyword>
<evidence type="ECO:0000256" key="7">
    <source>
        <dbReference type="ARBA" id="ARBA00022723"/>
    </source>
</evidence>
<comment type="similarity">
    <text evidence="3">Belongs to the peptidase M50B family.</text>
</comment>
<keyword evidence="8" id="KW-0378">Hydrolase</keyword>
<dbReference type="RefSeq" id="WP_020886276.1">
    <property type="nucleotide sequence ID" value="NZ_ATHI01000005.1"/>
</dbReference>
<keyword evidence="7" id="KW-0479">Metal-binding</keyword>
<dbReference type="PANTHER" id="PTHR35864:SF1">
    <property type="entry name" value="ZINC METALLOPROTEASE YWHC-RELATED"/>
    <property type="match status" value="1"/>
</dbReference>
<gene>
    <name evidence="15" type="ORF">dsat_2390</name>
</gene>
<keyword evidence="5" id="KW-0645">Protease</keyword>
<dbReference type="AlphaFoldDB" id="S7TCT5"/>
<evidence type="ECO:0000256" key="13">
    <source>
        <dbReference type="SAM" id="Phobius"/>
    </source>
</evidence>
<feature type="transmembrane region" description="Helical" evidence="13">
    <location>
        <begin position="127"/>
        <end position="149"/>
    </location>
</feature>
<feature type="transmembrane region" description="Helical" evidence="13">
    <location>
        <begin position="94"/>
        <end position="120"/>
    </location>
</feature>
<dbReference type="PANTHER" id="PTHR35864">
    <property type="entry name" value="ZINC METALLOPROTEASE MJ0611-RELATED"/>
    <property type="match status" value="1"/>
</dbReference>
<dbReference type="OrthoDB" id="9800627at2"/>
<evidence type="ECO:0000256" key="10">
    <source>
        <dbReference type="ARBA" id="ARBA00022989"/>
    </source>
</evidence>
<keyword evidence="12 13" id="KW-0472">Membrane</keyword>
<dbReference type="GO" id="GO:0008237">
    <property type="term" value="F:metallopeptidase activity"/>
    <property type="evidence" value="ECO:0007669"/>
    <property type="project" value="UniProtKB-KW"/>
</dbReference>
<evidence type="ECO:0000256" key="6">
    <source>
        <dbReference type="ARBA" id="ARBA00022692"/>
    </source>
</evidence>
<dbReference type="EMBL" id="ATHI01000005">
    <property type="protein sequence ID" value="EPR35027.1"/>
    <property type="molecule type" value="Genomic_DNA"/>
</dbReference>
<dbReference type="Proteomes" id="UP000014975">
    <property type="component" value="Unassembled WGS sequence"/>
</dbReference>
<dbReference type="PATRIC" id="fig|1121439.3.peg.783"/>
<comment type="cofactor">
    <cofactor evidence="1">
        <name>Zn(2+)</name>
        <dbReference type="ChEBI" id="CHEBI:29105"/>
    </cofactor>
</comment>
<protein>
    <submittedName>
        <fullName evidence="15">Peptidase M50</fullName>
    </submittedName>
</protein>
<reference evidence="15 16" key="1">
    <citation type="journal article" date="2013" name="Genome Announc.">
        <title>Draft genome sequences for three mercury-methylating, sulfate-reducing bacteria.</title>
        <authorList>
            <person name="Brown S.D."/>
            <person name="Hurt R.A.Jr."/>
            <person name="Gilmour C.C."/>
            <person name="Elias D.A."/>
        </authorList>
    </citation>
    <scope>NUCLEOTIDE SEQUENCE [LARGE SCALE GENOMIC DNA]</scope>
    <source>
        <strain evidence="15 16">DSM 16529</strain>
    </source>
</reference>
<evidence type="ECO:0000256" key="2">
    <source>
        <dbReference type="ARBA" id="ARBA00004651"/>
    </source>
</evidence>
<evidence type="ECO:0000256" key="1">
    <source>
        <dbReference type="ARBA" id="ARBA00001947"/>
    </source>
</evidence>
<dbReference type="GO" id="GO:0005886">
    <property type="term" value="C:plasma membrane"/>
    <property type="evidence" value="ECO:0007669"/>
    <property type="project" value="UniProtKB-SubCell"/>
</dbReference>
<evidence type="ECO:0000256" key="11">
    <source>
        <dbReference type="ARBA" id="ARBA00023049"/>
    </source>
</evidence>
<name>S7TCT5_9BACT</name>
<proteinExistence type="inferred from homology"/>
<feature type="transmembrane region" description="Helical" evidence="13">
    <location>
        <begin position="57"/>
        <end position="74"/>
    </location>
</feature>
<comment type="caution">
    <text evidence="15">The sequence shown here is derived from an EMBL/GenBank/DDBJ whole genome shotgun (WGS) entry which is preliminary data.</text>
</comment>
<evidence type="ECO:0000256" key="5">
    <source>
        <dbReference type="ARBA" id="ARBA00022670"/>
    </source>
</evidence>
<feature type="domain" description="Peptidase M50" evidence="14">
    <location>
        <begin position="138"/>
        <end position="173"/>
    </location>
</feature>
<feature type="transmembrane region" description="Helical" evidence="13">
    <location>
        <begin position="184"/>
        <end position="206"/>
    </location>
</feature>
<evidence type="ECO:0000256" key="9">
    <source>
        <dbReference type="ARBA" id="ARBA00022833"/>
    </source>
</evidence>